<dbReference type="PANTHER" id="PTHR10465">
    <property type="entry name" value="TRANSMEMBRANE GTPASE FZO1"/>
    <property type="match status" value="1"/>
</dbReference>
<keyword evidence="4" id="KW-0342">GTP-binding</keyword>
<gene>
    <name evidence="8" type="ORF">AV274_3753</name>
</gene>
<dbReference type="AlphaFoldDB" id="A0A196SBL8"/>
<evidence type="ECO:0000256" key="2">
    <source>
        <dbReference type="ARBA" id="ARBA00022741"/>
    </source>
</evidence>
<dbReference type="EMBL" id="LXWW01000238">
    <property type="protein sequence ID" value="OAO14450.1"/>
    <property type="molecule type" value="Genomic_DNA"/>
</dbReference>
<comment type="caution">
    <text evidence="8">The sequence shown here is derived from an EMBL/GenBank/DDBJ whole genome shotgun (WGS) entry which is preliminary data.</text>
</comment>
<reference evidence="8 9" key="1">
    <citation type="submission" date="2016-05" db="EMBL/GenBank/DDBJ databases">
        <title>Nuclear genome of Blastocystis sp. subtype 1 NandII.</title>
        <authorList>
            <person name="Gentekaki E."/>
            <person name="Curtis B."/>
            <person name="Stairs C."/>
            <person name="Eme L."/>
            <person name="Herman E."/>
            <person name="Klimes V."/>
            <person name="Arias M.C."/>
            <person name="Elias M."/>
            <person name="Hilliou F."/>
            <person name="Klute M."/>
            <person name="Malik S.-B."/>
            <person name="Pightling A."/>
            <person name="Rachubinski R."/>
            <person name="Salas D."/>
            <person name="Schlacht A."/>
            <person name="Suga H."/>
            <person name="Archibald J."/>
            <person name="Ball S.G."/>
            <person name="Clark G."/>
            <person name="Dacks J."/>
            <person name="Van Der Giezen M."/>
            <person name="Tsaousis A."/>
            <person name="Roger A."/>
        </authorList>
    </citation>
    <scope>NUCLEOTIDE SEQUENCE [LARGE SCALE GENOMIC DNA]</scope>
    <source>
        <strain evidence="9">ATCC 50177 / NandII</strain>
    </source>
</reference>
<keyword evidence="6" id="KW-1133">Transmembrane helix</keyword>
<comment type="subcellular location">
    <subcellularLocation>
        <location evidence="1">Membrane</location>
    </subcellularLocation>
</comment>
<dbReference type="InterPro" id="IPR027417">
    <property type="entry name" value="P-loop_NTPase"/>
</dbReference>
<evidence type="ECO:0000256" key="6">
    <source>
        <dbReference type="SAM" id="Phobius"/>
    </source>
</evidence>
<proteinExistence type="predicted"/>
<keyword evidence="5 6" id="KW-0472">Membrane</keyword>
<name>A0A196SBL8_BLAHN</name>
<dbReference type="InterPro" id="IPR045063">
    <property type="entry name" value="Dynamin_N"/>
</dbReference>
<evidence type="ECO:0000256" key="4">
    <source>
        <dbReference type="ARBA" id="ARBA00023134"/>
    </source>
</evidence>
<dbReference type="Pfam" id="PF00350">
    <property type="entry name" value="Dynamin_N"/>
    <property type="match status" value="1"/>
</dbReference>
<evidence type="ECO:0000313" key="8">
    <source>
        <dbReference type="EMBL" id="OAO14450.1"/>
    </source>
</evidence>
<dbReference type="GO" id="GO:0007005">
    <property type="term" value="P:mitochondrion organization"/>
    <property type="evidence" value="ECO:0007669"/>
    <property type="project" value="UniProtKB-ARBA"/>
</dbReference>
<dbReference type="SUPFAM" id="SSF52540">
    <property type="entry name" value="P-loop containing nucleoside triphosphate hydrolases"/>
    <property type="match status" value="1"/>
</dbReference>
<dbReference type="GO" id="GO:0005525">
    <property type="term" value="F:GTP binding"/>
    <property type="evidence" value="ECO:0007669"/>
    <property type="project" value="UniProtKB-KW"/>
</dbReference>
<dbReference type="STRING" id="478820.A0A196SBL8"/>
<evidence type="ECO:0000259" key="7">
    <source>
        <dbReference type="Pfam" id="PF00350"/>
    </source>
</evidence>
<accession>A0A196SBL8</accession>
<evidence type="ECO:0000256" key="3">
    <source>
        <dbReference type="ARBA" id="ARBA00022801"/>
    </source>
</evidence>
<dbReference type="GO" id="GO:0003924">
    <property type="term" value="F:GTPase activity"/>
    <property type="evidence" value="ECO:0007669"/>
    <property type="project" value="InterPro"/>
</dbReference>
<keyword evidence="6" id="KW-0812">Transmembrane</keyword>
<keyword evidence="2" id="KW-0547">Nucleotide-binding</keyword>
<keyword evidence="3" id="KW-0378">Hydrolase</keyword>
<keyword evidence="9" id="KW-1185">Reference proteome</keyword>
<dbReference type="GO" id="GO:0016020">
    <property type="term" value="C:membrane"/>
    <property type="evidence" value="ECO:0007669"/>
    <property type="project" value="UniProtKB-SubCell"/>
</dbReference>
<protein>
    <submittedName>
        <fullName evidence="8">Sarcaleumin-like protein</fullName>
    </submittedName>
</protein>
<sequence>MSPKNSSRDNRLKEESKRSTSQECVLHEVFDLYEKPTSNQNCGDRGIVEMAADAGIKKLAPRNKATVMILGNHSSGKSSFINWYLKENVLPTGAAVESRGFTLVTCSVKEAPPLKGEATLRYFPQLKGIEKFGKGLIENLSTYVSVSQEKCFPNVDFIDTPGLVDGNVEYPFDVNRVLLFLADFVDLIFVFLDPHEQALGSRTMEVVKMLNENHYDKICYYLTKIDTLDSISDLMKVSNQTTQNLALRVKNTHGWELPTIYLTHEGESEENEFQHVNMISKPCDKIDLVVKQKIQDNLLVLERDCVEVLDKTETLLQGNKVTKAKLGKVTAGLLTEYVVFVLGVALLCFYCFMMLLTPGSQLVPNKKVMESLLRLQQLCVGYLPAFSVLAFAKGAALFVVGNVAVIAFLRIVASFFSVLPKETVGQLQKNRKSLKSMLNYREELYNKYIEF</sequence>
<organism evidence="8 9">
    <name type="scientific">Blastocystis sp. subtype 1 (strain ATCC 50177 / NandII)</name>
    <dbReference type="NCBI Taxonomy" id="478820"/>
    <lineage>
        <taxon>Eukaryota</taxon>
        <taxon>Sar</taxon>
        <taxon>Stramenopiles</taxon>
        <taxon>Bigyra</taxon>
        <taxon>Opalozoa</taxon>
        <taxon>Opalinata</taxon>
        <taxon>Blastocystidae</taxon>
        <taxon>Blastocystis</taxon>
    </lineage>
</organism>
<feature type="domain" description="Dynamin N-terminal" evidence="7">
    <location>
        <begin position="67"/>
        <end position="171"/>
    </location>
</feature>
<feature type="transmembrane region" description="Helical" evidence="6">
    <location>
        <begin position="337"/>
        <end position="359"/>
    </location>
</feature>
<dbReference type="Proteomes" id="UP000078348">
    <property type="component" value="Unassembled WGS sequence"/>
</dbReference>
<dbReference type="InterPro" id="IPR027094">
    <property type="entry name" value="Mitofusin_fam"/>
</dbReference>
<feature type="transmembrane region" description="Helical" evidence="6">
    <location>
        <begin position="398"/>
        <end position="419"/>
    </location>
</feature>
<dbReference type="OrthoDB" id="1716625at2759"/>
<evidence type="ECO:0000256" key="1">
    <source>
        <dbReference type="ARBA" id="ARBA00004370"/>
    </source>
</evidence>
<dbReference type="PANTHER" id="PTHR10465:SF4">
    <property type="entry name" value="DYNAMIN N-TERMINAL DOMAIN-CONTAINING PROTEIN"/>
    <property type="match status" value="1"/>
</dbReference>
<evidence type="ECO:0000313" key="9">
    <source>
        <dbReference type="Proteomes" id="UP000078348"/>
    </source>
</evidence>
<evidence type="ECO:0000256" key="5">
    <source>
        <dbReference type="ARBA" id="ARBA00023136"/>
    </source>
</evidence>
<dbReference type="Gene3D" id="3.40.50.300">
    <property type="entry name" value="P-loop containing nucleotide triphosphate hydrolases"/>
    <property type="match status" value="1"/>
</dbReference>